<protein>
    <recommendedName>
        <fullName evidence="11">Coatomer subunit epsilon</fullName>
    </recommendedName>
</protein>
<dbReference type="GO" id="GO:0015031">
    <property type="term" value="P:protein transport"/>
    <property type="evidence" value="ECO:0007669"/>
    <property type="project" value="UniProtKB-UniRule"/>
</dbReference>
<evidence type="ECO:0000313" key="13">
    <source>
        <dbReference type="Proteomes" id="UP000603453"/>
    </source>
</evidence>
<evidence type="ECO:0000256" key="3">
    <source>
        <dbReference type="ARBA" id="ARBA00008827"/>
    </source>
</evidence>
<evidence type="ECO:0000256" key="11">
    <source>
        <dbReference type="PIRNR" id="PIRNR016478"/>
    </source>
</evidence>
<evidence type="ECO:0000256" key="10">
    <source>
        <dbReference type="ARBA" id="ARBA00023329"/>
    </source>
</evidence>
<dbReference type="GO" id="GO:0030126">
    <property type="term" value="C:COPI vesicle coat"/>
    <property type="evidence" value="ECO:0007669"/>
    <property type="project" value="TreeGrafter"/>
</dbReference>
<keyword evidence="5 11" id="KW-0963">Cytoplasm</keyword>
<dbReference type="PANTHER" id="PTHR10805">
    <property type="entry name" value="COATOMER SUBUNIT EPSILON"/>
    <property type="match status" value="1"/>
</dbReference>
<keyword evidence="6 11" id="KW-0931">ER-Golgi transport</keyword>
<dbReference type="InterPro" id="IPR011990">
    <property type="entry name" value="TPR-like_helical_dom_sf"/>
</dbReference>
<dbReference type="GO" id="GO:0000139">
    <property type="term" value="C:Golgi membrane"/>
    <property type="evidence" value="ECO:0007669"/>
    <property type="project" value="UniProtKB-SubCell"/>
</dbReference>
<comment type="similarity">
    <text evidence="3 11">Belongs to the COPE family.</text>
</comment>
<dbReference type="OrthoDB" id="310217at2759"/>
<reference evidence="12" key="1">
    <citation type="submission" date="2020-12" db="EMBL/GenBank/DDBJ databases">
        <title>Metabolic potential, ecology and presence of endohyphal bacteria is reflected in genomic diversity of Mucoromycotina.</title>
        <authorList>
            <person name="Muszewska A."/>
            <person name="Okrasinska A."/>
            <person name="Steczkiewicz K."/>
            <person name="Drgas O."/>
            <person name="Orlowska M."/>
            <person name="Perlinska-Lenart U."/>
            <person name="Aleksandrzak-Piekarczyk T."/>
            <person name="Szatraj K."/>
            <person name="Zielenkiewicz U."/>
            <person name="Pilsyk S."/>
            <person name="Malc E."/>
            <person name="Mieczkowski P."/>
            <person name="Kruszewska J.S."/>
            <person name="Biernat P."/>
            <person name="Pawlowska J."/>
        </authorList>
    </citation>
    <scope>NUCLEOTIDE SEQUENCE</scope>
    <source>
        <strain evidence="12">WA0000017839</strain>
    </source>
</reference>
<evidence type="ECO:0000256" key="1">
    <source>
        <dbReference type="ARBA" id="ARBA00004255"/>
    </source>
</evidence>
<organism evidence="12 13">
    <name type="scientific">Mucor saturninus</name>
    <dbReference type="NCBI Taxonomy" id="64648"/>
    <lineage>
        <taxon>Eukaryota</taxon>
        <taxon>Fungi</taxon>
        <taxon>Fungi incertae sedis</taxon>
        <taxon>Mucoromycota</taxon>
        <taxon>Mucoromycotina</taxon>
        <taxon>Mucoromycetes</taxon>
        <taxon>Mucorales</taxon>
        <taxon>Mucorineae</taxon>
        <taxon>Mucoraceae</taxon>
        <taxon>Mucor</taxon>
    </lineage>
</organism>
<dbReference type="GO" id="GO:0005198">
    <property type="term" value="F:structural molecule activity"/>
    <property type="evidence" value="ECO:0007669"/>
    <property type="project" value="UniProtKB-UniRule"/>
</dbReference>
<comment type="subcellular location">
    <subcellularLocation>
        <location evidence="2">Cytoplasmic vesicle</location>
        <location evidence="2">COPI-coated vesicle membrane</location>
        <topology evidence="2">Peripheral membrane protein</topology>
        <orientation evidence="2">Cytoplasmic side</orientation>
    </subcellularLocation>
    <subcellularLocation>
        <location evidence="1">Golgi apparatus membrane</location>
        <topology evidence="1">Peripheral membrane protein</topology>
        <orientation evidence="1">Cytoplasmic side</orientation>
    </subcellularLocation>
</comment>
<evidence type="ECO:0000256" key="8">
    <source>
        <dbReference type="ARBA" id="ARBA00023034"/>
    </source>
</evidence>
<dbReference type="Pfam" id="PF04733">
    <property type="entry name" value="Coatomer_E"/>
    <property type="match status" value="1"/>
</dbReference>
<evidence type="ECO:0000256" key="7">
    <source>
        <dbReference type="ARBA" id="ARBA00022927"/>
    </source>
</evidence>
<evidence type="ECO:0000313" key="12">
    <source>
        <dbReference type="EMBL" id="KAG2194659.1"/>
    </source>
</evidence>
<dbReference type="AlphaFoldDB" id="A0A8H7QLV2"/>
<keyword evidence="13" id="KW-1185">Reference proteome</keyword>
<evidence type="ECO:0000256" key="4">
    <source>
        <dbReference type="ARBA" id="ARBA00022448"/>
    </source>
</evidence>
<keyword evidence="4 11" id="KW-0813">Transport</keyword>
<dbReference type="PIRSF" id="PIRSF016478">
    <property type="entry name" value="Coatomer_esu"/>
    <property type="match status" value="1"/>
</dbReference>
<dbReference type="GO" id="GO:0006890">
    <property type="term" value="P:retrograde vesicle-mediated transport, Golgi to endoplasmic reticulum"/>
    <property type="evidence" value="ECO:0007669"/>
    <property type="project" value="UniProtKB-UniRule"/>
</dbReference>
<proteinExistence type="inferred from homology"/>
<gene>
    <name evidence="12" type="ORF">INT47_002343</name>
</gene>
<dbReference type="PANTHER" id="PTHR10805:SF0">
    <property type="entry name" value="COATOMER SUBUNIT EPSILON"/>
    <property type="match status" value="1"/>
</dbReference>
<name>A0A8H7QLV2_9FUNG</name>
<comment type="caution">
    <text evidence="12">The sequence shown here is derived from an EMBL/GenBank/DDBJ whole genome shotgun (WGS) entry which is preliminary data.</text>
</comment>
<accession>A0A8H7QLV2</accession>
<dbReference type="Proteomes" id="UP000603453">
    <property type="component" value="Unassembled WGS sequence"/>
</dbReference>
<keyword evidence="10 11" id="KW-0968">Cytoplasmic vesicle</keyword>
<evidence type="ECO:0000256" key="9">
    <source>
        <dbReference type="ARBA" id="ARBA00023136"/>
    </source>
</evidence>
<keyword evidence="9 11" id="KW-0472">Membrane</keyword>
<keyword evidence="8 11" id="KW-0333">Golgi apparatus</keyword>
<dbReference type="InterPro" id="IPR006822">
    <property type="entry name" value="Coatomer_esu"/>
</dbReference>
<dbReference type="Gene3D" id="1.25.40.10">
    <property type="entry name" value="Tetratricopeptide repeat domain"/>
    <property type="match status" value="1"/>
</dbReference>
<dbReference type="SUPFAM" id="SSF48452">
    <property type="entry name" value="TPR-like"/>
    <property type="match status" value="1"/>
</dbReference>
<keyword evidence="7 11" id="KW-0653">Protein transport</keyword>
<dbReference type="GO" id="GO:0006891">
    <property type="term" value="P:intra-Golgi vesicle-mediated transport"/>
    <property type="evidence" value="ECO:0007669"/>
    <property type="project" value="TreeGrafter"/>
</dbReference>
<evidence type="ECO:0000256" key="6">
    <source>
        <dbReference type="ARBA" id="ARBA00022892"/>
    </source>
</evidence>
<comment type="function">
    <text evidence="11">The coatomer is a cytosolic protein complex that binds to dilysine motifs and reversibly associates with Golgi non-clathrin-coated vesicles, which further mediate biosynthetic protein transport from the ER, via the Golgi up to the trans Golgi network. The coatomer complex is required for budding from Golgi membranes, and is essential for the retrograde Golgi-to-ER transport of dilysine-tagged proteins.</text>
</comment>
<evidence type="ECO:0000256" key="5">
    <source>
        <dbReference type="ARBA" id="ARBA00022490"/>
    </source>
</evidence>
<dbReference type="GO" id="GO:0006888">
    <property type="term" value="P:endoplasmic reticulum to Golgi vesicle-mediated transport"/>
    <property type="evidence" value="ECO:0007669"/>
    <property type="project" value="TreeGrafter"/>
</dbReference>
<sequence>MDEESILFGLRNLFTVGNYQTVINEVSSSNGLFSTDAKLEAQTYLYRSYVAQGKYNLVINDIGSSTEASLKAIQLLASYLADVQKNANNAQEYAEKASALLAEGANRINPVVQVVLATIYVQAGNLEDALRTLHSRQKKLECSALAVQIYLQMDRLDLARNEVATVKTWAEDALLLQMMEAWVDLRVGGEKYQEAFYIYEEFSQSNTAQTVKVLNGQAAANLALGRYPEAESLLLEAQNKGSDDPDTLINMIACATLTAKPQDVVNRYVSQLREIAPQHPYLQDLDLKSSLFDRSASRFALVDAA</sequence>
<evidence type="ECO:0000256" key="2">
    <source>
        <dbReference type="ARBA" id="ARBA00004347"/>
    </source>
</evidence>
<dbReference type="EMBL" id="JAEPRD010000191">
    <property type="protein sequence ID" value="KAG2194659.1"/>
    <property type="molecule type" value="Genomic_DNA"/>
</dbReference>